<evidence type="ECO:0008006" key="9">
    <source>
        <dbReference type="Google" id="ProtNLM"/>
    </source>
</evidence>
<evidence type="ECO:0000256" key="4">
    <source>
        <dbReference type="SAM" id="MobiDB-lite"/>
    </source>
</evidence>
<accession>A0AAX4KSV0</accession>
<dbReference type="InterPro" id="IPR041036">
    <property type="entry name" value="GH5_C"/>
</dbReference>
<dbReference type="InterPro" id="IPR052066">
    <property type="entry name" value="Glycosphingolipid_Hydrolases"/>
</dbReference>
<evidence type="ECO:0000256" key="2">
    <source>
        <dbReference type="ARBA" id="ARBA00022801"/>
    </source>
</evidence>
<dbReference type="Pfam" id="PF00150">
    <property type="entry name" value="Cellulase"/>
    <property type="match status" value="1"/>
</dbReference>
<dbReference type="Gene3D" id="2.60.40.1180">
    <property type="entry name" value="Golgi alpha-mannosidase II"/>
    <property type="match status" value="1"/>
</dbReference>
<evidence type="ECO:0000259" key="5">
    <source>
        <dbReference type="Pfam" id="PF00150"/>
    </source>
</evidence>
<gene>
    <name evidence="7" type="ORF">V865_006906</name>
</gene>
<dbReference type="Pfam" id="PF18564">
    <property type="entry name" value="Glyco_hydro_5_C"/>
    <property type="match status" value="1"/>
</dbReference>
<evidence type="ECO:0000313" key="8">
    <source>
        <dbReference type="Proteomes" id="UP001358614"/>
    </source>
</evidence>
<name>A0AAX4KSV0_9TREE</name>
<dbReference type="Proteomes" id="UP001358614">
    <property type="component" value="Chromosome 2"/>
</dbReference>
<organism evidence="7 8">
    <name type="scientific">Kwoniella europaea PYCC6329</name>
    <dbReference type="NCBI Taxonomy" id="1423913"/>
    <lineage>
        <taxon>Eukaryota</taxon>
        <taxon>Fungi</taxon>
        <taxon>Dikarya</taxon>
        <taxon>Basidiomycota</taxon>
        <taxon>Agaricomycotina</taxon>
        <taxon>Tremellomycetes</taxon>
        <taxon>Tremellales</taxon>
        <taxon>Cryptococcaceae</taxon>
        <taxon>Kwoniella</taxon>
    </lineage>
</organism>
<dbReference type="GO" id="GO:1904462">
    <property type="term" value="P:ergosteryl 3-beta-D-glucoside catabolic process"/>
    <property type="evidence" value="ECO:0007669"/>
    <property type="project" value="TreeGrafter"/>
</dbReference>
<feature type="compositionally biased region" description="Low complexity" evidence="4">
    <location>
        <begin position="614"/>
        <end position="629"/>
    </location>
</feature>
<evidence type="ECO:0000256" key="3">
    <source>
        <dbReference type="ARBA" id="ARBA00023295"/>
    </source>
</evidence>
<reference evidence="7 8" key="1">
    <citation type="submission" date="2024-01" db="EMBL/GenBank/DDBJ databases">
        <title>Comparative genomics of Cryptococcus and Kwoniella reveals pathogenesis evolution and contrasting modes of karyotype evolution via chromosome fusion or intercentromeric recombination.</title>
        <authorList>
            <person name="Coelho M.A."/>
            <person name="David-Palma M."/>
            <person name="Shea T."/>
            <person name="Bowers K."/>
            <person name="McGinley-Smith S."/>
            <person name="Mohammad A.W."/>
            <person name="Gnirke A."/>
            <person name="Yurkov A.M."/>
            <person name="Nowrousian M."/>
            <person name="Sun S."/>
            <person name="Cuomo C.A."/>
            <person name="Heitman J."/>
        </authorList>
    </citation>
    <scope>NUCLEOTIDE SEQUENCE [LARGE SCALE GENOMIC DNA]</scope>
    <source>
        <strain evidence="7 8">PYCC6329</strain>
    </source>
</reference>
<evidence type="ECO:0000313" key="7">
    <source>
        <dbReference type="EMBL" id="WWD08793.1"/>
    </source>
</evidence>
<dbReference type="InterPro" id="IPR001547">
    <property type="entry name" value="Glyco_hydro_5"/>
</dbReference>
<dbReference type="FunFam" id="3.20.20.80:FF:000122">
    <property type="entry name" value="Glycoside hydrolase"/>
    <property type="match status" value="1"/>
</dbReference>
<keyword evidence="8" id="KW-1185">Reference proteome</keyword>
<evidence type="ECO:0000259" key="6">
    <source>
        <dbReference type="Pfam" id="PF18564"/>
    </source>
</evidence>
<dbReference type="PANTHER" id="PTHR31308:SF6">
    <property type="entry name" value="GLYCOSIDE HYDROLASE FAMILY 5 C-TERMINAL DOMAIN-CONTAINING PROTEIN"/>
    <property type="match status" value="1"/>
</dbReference>
<proteinExistence type="inferred from homology"/>
<dbReference type="EMBL" id="CP144090">
    <property type="protein sequence ID" value="WWD08793.1"/>
    <property type="molecule type" value="Genomic_DNA"/>
</dbReference>
<dbReference type="AlphaFoldDB" id="A0AAX4KSV0"/>
<feature type="compositionally biased region" description="Low complexity" evidence="4">
    <location>
        <begin position="732"/>
        <end position="741"/>
    </location>
</feature>
<protein>
    <recommendedName>
        <fullName evidence="9">Cytoplasmic protein</fullName>
    </recommendedName>
</protein>
<keyword evidence="3" id="KW-0326">Glycosidase</keyword>
<sequence>MVPPPTRSPVTGKSVPPYYIHSDTLNFRDVHGRSLILRGVNLSGSAKNPNGQPSHIRQNFWESAEAGEGDFMNNPLNLEDGSADIHLARLRAWGYNMLRYVFTWESLEHKGPKQYDYEYMDYIIKVLKKCKEWGFRVFMDPHQDVWSRFTGGSGAPLWTLYACGIDPYGLTPTASAYIHCEWPNAENPKPEEFPAMIWGTNYTRLAGQTIWTLFFAGKTFAPKCIIDGKNIQDYLQDHFIDAVGTLAKKISEEASDLLDECVIGWDSVNEPGEGLIGHQDLSKIPDEQQLKKGPTPTPIEGMRLGEGQPQQVQIWNFGAMGPYRGGHELIDPKGKKLWLSKEGDVKRGGGKWGWTRGESWEMGKCIWAQHGVWDPTTGDLLQPDYFVASPEDPAHEVEFVADFWSLHWLSYSSRIRIHHPESIHFIQAPVLKQPPKLPKSFLKDRACSSPHFYDGLTLMTKHWNWFNADAIGVIRKKYWSIVQAVRVGEQNIRNMVQGELGVLKQDTVDILGSYPTLIGEIGIPYDMDGKKAYGYVDGGRGEGDYSSQQRALDCSMNACDGPNCLNYTIWNYVPDHCHEWSDNWNGEDLSLWSKDDIPRETFHDESKSSPVINSSLPIPTSSSTTLAASRSTTPKIPFTLESISAGDIPPSLILDGSRALSAFCRPFPIKTVGVPDRIDFDIATTTFKYVVRVKSNDIASDQIATEIYVPYAHYASSLGLETSDVGLEGDNSRSSSRNSSRIDLINGDDKDKKNGTSTVRSVNPSIRNKDDINLELDIDVKVTHGRYEINGQTLTWYYDVPSTSVEEKYEIQIKRNGGALRKDVGFVQQGSWFDVCPSGCVIA</sequence>
<dbReference type="GO" id="GO:0050295">
    <property type="term" value="F:steryl-beta-glucosidase activity"/>
    <property type="evidence" value="ECO:0007669"/>
    <property type="project" value="TreeGrafter"/>
</dbReference>
<dbReference type="RefSeq" id="XP_066086760.1">
    <property type="nucleotide sequence ID" value="XM_066230663.1"/>
</dbReference>
<dbReference type="SUPFAM" id="SSF51445">
    <property type="entry name" value="(Trans)glycosidases"/>
    <property type="match status" value="1"/>
</dbReference>
<dbReference type="PANTHER" id="PTHR31308">
    <property type="match status" value="1"/>
</dbReference>
<dbReference type="KEGG" id="ker:91105707"/>
<feature type="compositionally biased region" description="Polar residues" evidence="4">
    <location>
        <begin position="755"/>
        <end position="764"/>
    </location>
</feature>
<dbReference type="InterPro" id="IPR013780">
    <property type="entry name" value="Glyco_hydro_b"/>
</dbReference>
<comment type="similarity">
    <text evidence="1">Belongs to the glycosyl hydrolase 5 (cellulase A) family.</text>
</comment>
<dbReference type="Gene3D" id="3.20.20.80">
    <property type="entry name" value="Glycosidases"/>
    <property type="match status" value="1"/>
</dbReference>
<dbReference type="InterPro" id="IPR017853">
    <property type="entry name" value="GH"/>
</dbReference>
<dbReference type="GeneID" id="91105707"/>
<dbReference type="GO" id="GO:0000272">
    <property type="term" value="P:polysaccharide catabolic process"/>
    <property type="evidence" value="ECO:0007669"/>
    <property type="project" value="InterPro"/>
</dbReference>
<feature type="region of interest" description="Disordered" evidence="4">
    <location>
        <begin position="727"/>
        <end position="764"/>
    </location>
</feature>
<keyword evidence="2" id="KW-0378">Hydrolase</keyword>
<evidence type="ECO:0000256" key="1">
    <source>
        <dbReference type="ARBA" id="ARBA00005641"/>
    </source>
</evidence>
<feature type="domain" description="Glycoside hydrolase family 5 C-terminal" evidence="6">
    <location>
        <begin position="665"/>
        <end position="731"/>
    </location>
</feature>
<feature type="region of interest" description="Disordered" evidence="4">
    <location>
        <begin position="602"/>
        <end position="629"/>
    </location>
</feature>
<feature type="domain" description="Glycoside hydrolase family 5" evidence="5">
    <location>
        <begin position="88"/>
        <end position="146"/>
    </location>
</feature>